<evidence type="ECO:0000256" key="2">
    <source>
        <dbReference type="RuleBase" id="RU102079"/>
    </source>
</evidence>
<dbReference type="GO" id="GO:0005615">
    <property type="term" value="C:extracellular space"/>
    <property type="evidence" value="ECO:0000318"/>
    <property type="project" value="GO_Central"/>
</dbReference>
<dbReference type="FunFam" id="2.60.120.200:FF:000021">
    <property type="entry name" value="Galectin"/>
    <property type="match status" value="1"/>
</dbReference>
<keyword evidence="5" id="KW-1185">Reference proteome</keyword>
<dbReference type="InterPro" id="IPR013320">
    <property type="entry name" value="ConA-like_dom_sf"/>
</dbReference>
<proteinExistence type="predicted"/>
<dbReference type="InterPro" id="IPR044156">
    <property type="entry name" value="Galectin-like"/>
</dbReference>
<dbReference type="SUPFAM" id="SSF49899">
    <property type="entry name" value="Concanavalin A-like lectins/glucanases"/>
    <property type="match status" value="1"/>
</dbReference>
<dbReference type="Gene3D" id="2.60.120.200">
    <property type="match status" value="1"/>
</dbReference>
<dbReference type="PANTHER" id="PTHR11346:SF112">
    <property type="entry name" value="GALECTIN"/>
    <property type="match status" value="1"/>
</dbReference>
<organism evidence="4 5">
    <name type="scientific">Oryzias latipes</name>
    <name type="common">Japanese rice fish</name>
    <name type="synonym">Japanese killifish</name>
    <dbReference type="NCBI Taxonomy" id="8090"/>
    <lineage>
        <taxon>Eukaryota</taxon>
        <taxon>Metazoa</taxon>
        <taxon>Chordata</taxon>
        <taxon>Craniata</taxon>
        <taxon>Vertebrata</taxon>
        <taxon>Euteleostomi</taxon>
        <taxon>Actinopterygii</taxon>
        <taxon>Neopterygii</taxon>
        <taxon>Teleostei</taxon>
        <taxon>Neoteleostei</taxon>
        <taxon>Acanthomorphata</taxon>
        <taxon>Ovalentaria</taxon>
        <taxon>Atherinomorphae</taxon>
        <taxon>Beloniformes</taxon>
        <taxon>Adrianichthyidae</taxon>
        <taxon>Oryziinae</taxon>
        <taxon>Oryzias</taxon>
    </lineage>
</organism>
<dbReference type="AlphaFoldDB" id="A0A3B3H9N8"/>
<dbReference type="GeneTree" id="ENSGT00940000155025"/>
<dbReference type="Ensembl" id="ENSORLT00000043366.1">
    <property type="protein sequence ID" value="ENSORLP00000028577.1"/>
    <property type="gene ID" value="ENSORLG00000026315.1"/>
</dbReference>
<feature type="domain" description="Galectin" evidence="3">
    <location>
        <begin position="19"/>
        <end position="167"/>
    </location>
</feature>
<evidence type="ECO:0000256" key="1">
    <source>
        <dbReference type="ARBA" id="ARBA00022734"/>
    </source>
</evidence>
<dbReference type="GO" id="GO:0043236">
    <property type="term" value="F:laminin binding"/>
    <property type="evidence" value="ECO:0000318"/>
    <property type="project" value="GO_Central"/>
</dbReference>
<protein>
    <recommendedName>
        <fullName evidence="2">Galectin</fullName>
    </recommendedName>
</protein>
<dbReference type="PROSITE" id="PS51304">
    <property type="entry name" value="GALECTIN"/>
    <property type="match status" value="1"/>
</dbReference>
<name>A0A3B3H9N8_ORYLA</name>
<evidence type="ECO:0000259" key="3">
    <source>
        <dbReference type="PROSITE" id="PS51304"/>
    </source>
</evidence>
<dbReference type="PANTHER" id="PTHR11346">
    <property type="entry name" value="GALECTIN"/>
    <property type="match status" value="1"/>
</dbReference>
<dbReference type="Bgee" id="ENSORLG00000026315">
    <property type="expression patterns" value="Expressed in pharyngeal gill and 11 other cell types or tissues"/>
</dbReference>
<reference evidence="4" key="3">
    <citation type="submission" date="2025-09" db="UniProtKB">
        <authorList>
            <consortium name="Ensembl"/>
        </authorList>
    </citation>
    <scope>IDENTIFICATION</scope>
    <source>
        <strain evidence="4">Hd-rR</strain>
    </source>
</reference>
<dbReference type="SMART" id="SM00908">
    <property type="entry name" value="Gal-bind_lectin"/>
    <property type="match status" value="1"/>
</dbReference>
<gene>
    <name evidence="4" type="primary">LOC111947757</name>
</gene>
<dbReference type="SMART" id="SM00276">
    <property type="entry name" value="GLECT"/>
    <property type="match status" value="1"/>
</dbReference>
<dbReference type="GO" id="GO:0030246">
    <property type="term" value="F:carbohydrate binding"/>
    <property type="evidence" value="ECO:0000318"/>
    <property type="project" value="GO_Central"/>
</dbReference>
<reference evidence="4 5" key="1">
    <citation type="journal article" date="2007" name="Nature">
        <title>The medaka draft genome and insights into vertebrate genome evolution.</title>
        <authorList>
            <person name="Kasahara M."/>
            <person name="Naruse K."/>
            <person name="Sasaki S."/>
            <person name="Nakatani Y."/>
            <person name="Qu W."/>
            <person name="Ahsan B."/>
            <person name="Yamada T."/>
            <person name="Nagayasu Y."/>
            <person name="Doi K."/>
            <person name="Kasai Y."/>
            <person name="Jindo T."/>
            <person name="Kobayashi D."/>
            <person name="Shimada A."/>
            <person name="Toyoda A."/>
            <person name="Kuroki Y."/>
            <person name="Fujiyama A."/>
            <person name="Sasaki T."/>
            <person name="Shimizu A."/>
            <person name="Asakawa S."/>
            <person name="Shimizu N."/>
            <person name="Hashimoto S."/>
            <person name="Yang J."/>
            <person name="Lee Y."/>
            <person name="Matsushima K."/>
            <person name="Sugano S."/>
            <person name="Sakaizumi M."/>
            <person name="Narita T."/>
            <person name="Ohishi K."/>
            <person name="Haga S."/>
            <person name="Ohta F."/>
            <person name="Nomoto H."/>
            <person name="Nogata K."/>
            <person name="Morishita T."/>
            <person name="Endo T."/>
            <person name="Shin-I T."/>
            <person name="Takeda H."/>
            <person name="Morishita S."/>
            <person name="Kohara Y."/>
        </authorList>
    </citation>
    <scope>NUCLEOTIDE SEQUENCE [LARGE SCALE GENOMIC DNA]</scope>
    <source>
        <strain evidence="4 5">Hd-rR</strain>
    </source>
</reference>
<dbReference type="InParanoid" id="A0A3B3H9N8"/>
<dbReference type="GO" id="GO:0016936">
    <property type="term" value="F:galactoside binding"/>
    <property type="evidence" value="ECO:0000318"/>
    <property type="project" value="GO_Central"/>
</dbReference>
<dbReference type="InterPro" id="IPR001079">
    <property type="entry name" value="Galectin_CRD"/>
</dbReference>
<evidence type="ECO:0000313" key="4">
    <source>
        <dbReference type="Ensembl" id="ENSORLP00000028577.1"/>
    </source>
</evidence>
<evidence type="ECO:0000313" key="5">
    <source>
        <dbReference type="Proteomes" id="UP000001038"/>
    </source>
</evidence>
<accession>A0A3B3H9N8</accession>
<dbReference type="Pfam" id="PF00337">
    <property type="entry name" value="Gal-bind_lectin"/>
    <property type="match status" value="1"/>
</dbReference>
<dbReference type="Proteomes" id="UP000001038">
    <property type="component" value="Chromosome 8"/>
</dbReference>
<dbReference type="CDD" id="cd00070">
    <property type="entry name" value="GLECT"/>
    <property type="match status" value="1"/>
</dbReference>
<reference evidence="4" key="2">
    <citation type="submission" date="2025-08" db="UniProtKB">
        <authorList>
            <consortium name="Ensembl"/>
        </authorList>
    </citation>
    <scope>IDENTIFICATION</scope>
    <source>
        <strain evidence="4">Hd-rR</strain>
    </source>
</reference>
<sequence length="167" mass="18923">MLLSFSLDQQHLPVKMAPNMVIQNMPFKVGQTVAIAGTNTPNAANFSVNFGHNDENYALHLNPRFDACGQRNTIVCNSLEKGCWKEEVFPGGFAFFKGENFKIIIKLTCGGFLITLPDGFQFTFPNRLHSDLMCSESNYNHAYQFWIRLDFAWLSNGHFSFHGVFSK</sequence>
<keyword evidence="1 2" id="KW-0430">Lectin</keyword>